<dbReference type="Proteomes" id="UP000001466">
    <property type="component" value="Segment"/>
</dbReference>
<dbReference type="CDD" id="cd06583">
    <property type="entry name" value="PGRP"/>
    <property type="match status" value="1"/>
</dbReference>
<dbReference type="InterPro" id="IPR036505">
    <property type="entry name" value="Amidase/PGRP_sf"/>
</dbReference>
<keyword evidence="9" id="KW-0862">Zinc</keyword>
<evidence type="ECO:0000256" key="1">
    <source>
        <dbReference type="ARBA" id="ARBA00001561"/>
    </source>
</evidence>
<evidence type="ECO:0000256" key="5">
    <source>
        <dbReference type="ARBA" id="ARBA00022529"/>
    </source>
</evidence>
<name>Q4Z8Y9_BPTWO</name>
<evidence type="ECO:0000256" key="8">
    <source>
        <dbReference type="ARBA" id="ARBA00022723"/>
    </source>
</evidence>
<dbReference type="PROSITE" id="PS50911">
    <property type="entry name" value="CHAP"/>
    <property type="match status" value="1"/>
</dbReference>
<accession>Q4Z8Y9</accession>
<dbReference type="SUPFAM" id="SSF54001">
    <property type="entry name" value="Cysteine proteinases"/>
    <property type="match status" value="1"/>
</dbReference>
<keyword evidence="7" id="KW-0378">Hydrolase</keyword>
<keyword evidence="10" id="KW-0106">Calcium</keyword>
<dbReference type="EC" id="3.5.1.28" evidence="4"/>
<dbReference type="GO" id="GO:0001897">
    <property type="term" value="P:symbiont-mediated cytolysis of host cell"/>
    <property type="evidence" value="ECO:0007669"/>
    <property type="project" value="UniProtKB-ARBA"/>
</dbReference>
<dbReference type="GO" id="GO:0008233">
    <property type="term" value="F:peptidase activity"/>
    <property type="evidence" value="ECO:0007669"/>
    <property type="project" value="UniProtKB-KW"/>
</dbReference>
<dbReference type="SMART" id="SM00287">
    <property type="entry name" value="SH3b"/>
    <property type="match status" value="1"/>
</dbReference>
<evidence type="ECO:0000256" key="2">
    <source>
        <dbReference type="ARBA" id="ARBA00001947"/>
    </source>
</evidence>
<comment type="catalytic activity">
    <reaction evidence="1">
        <text>Hydrolyzes the link between N-acetylmuramoyl residues and L-amino acid residues in certain cell-wall glycopeptides.</text>
        <dbReference type="EC" id="3.5.1.28"/>
    </reaction>
</comment>
<dbReference type="Gene3D" id="3.40.80.10">
    <property type="entry name" value="Peptidoglycan recognition protein-like"/>
    <property type="match status" value="1"/>
</dbReference>
<dbReference type="Gene3D" id="2.30.30.40">
    <property type="entry name" value="SH3 Domains"/>
    <property type="match status" value="1"/>
</dbReference>
<dbReference type="SMR" id="Q4Z8Y9"/>
<keyword evidence="5" id="KW-0929">Antimicrobial</keyword>
<reference evidence="17 18" key="1">
    <citation type="journal article" date="2005" name="Proc. Natl. Acad. Sci. U.S.A.">
        <title>The complete genomes and proteomes of 27 Staphylococcus aureus bacteriophages.</title>
        <authorList>
            <person name="Kwan T."/>
            <person name="Liu J."/>
            <person name="Dubow M."/>
            <person name="Gros P."/>
            <person name="Pelletier J."/>
        </authorList>
    </citation>
    <scope>NUCLEOTIDE SEQUENCE [LARGE SCALE GENOMIC DNA]</scope>
</reference>
<dbReference type="SMART" id="SM00644">
    <property type="entry name" value="Ami_2"/>
    <property type="match status" value="1"/>
</dbReference>
<dbReference type="EMBL" id="AY954970">
    <property type="protein sequence ID" value="AAX92311.1"/>
    <property type="molecule type" value="Genomic_DNA"/>
</dbReference>
<dbReference type="KEGG" id="vg:5130450"/>
<dbReference type="InterPro" id="IPR038765">
    <property type="entry name" value="Papain-like_cys_pep_sf"/>
</dbReference>
<keyword evidence="7" id="KW-0645">Protease</keyword>
<keyword evidence="11" id="KW-0511">Multifunctional enzyme</keyword>
<dbReference type="GeneID" id="5130450"/>
<evidence type="ECO:0000313" key="18">
    <source>
        <dbReference type="Proteomes" id="UP000001466"/>
    </source>
</evidence>
<evidence type="ECO:0000256" key="11">
    <source>
        <dbReference type="ARBA" id="ARBA00023268"/>
    </source>
</evidence>
<dbReference type="GO" id="GO:0006508">
    <property type="term" value="P:proteolysis"/>
    <property type="evidence" value="ECO:0007669"/>
    <property type="project" value="UniProtKB-KW"/>
</dbReference>
<evidence type="ECO:0000313" key="17">
    <source>
        <dbReference type="EMBL" id="AAX92311.1"/>
    </source>
</evidence>
<proteinExistence type="inferred from homology"/>
<dbReference type="GO" id="GO:0046872">
    <property type="term" value="F:metal ion binding"/>
    <property type="evidence" value="ECO:0007669"/>
    <property type="project" value="UniProtKB-KW"/>
</dbReference>
<protein>
    <recommendedName>
        <fullName evidence="12">N-acetylmuramoyl-L-alanine amidase</fullName>
        <ecNumber evidence="4">3.5.1.28</ecNumber>
    </recommendedName>
    <alternativeName>
        <fullName evidence="13">D-alanyl-glycyl endopeptidase</fullName>
    </alternativeName>
    <alternativeName>
        <fullName evidence="12">N-acetylmuramoyl-L-alanine amidase</fullName>
    </alternativeName>
</protein>
<dbReference type="InterPro" id="IPR002502">
    <property type="entry name" value="Amidase_domain"/>
</dbReference>
<sequence>MKTLKQAESYIKSKVNTGTDFDGLYGYQCMDLAVDYIYHVTDGKIRMWGNAKDAINNSFGGTATVYKNYPAFRPKYGDVVVWTTGNFATYGHIAIVTNPDPYGDLQYVTVLEQNWNGNGIYKTELATIRTHDYTGITHFIRPNFATESSVKKKDTKKKPKPSNRDGINKDKIVYDRTNINYNMVKRGYNPVGVILHNDAGSMTGLQYKNNLQNAGYNRWAQGIAHSYISEGQVWQALGESRIAWHCANQWGNKNLYGIEICQSMTASDEQFLKNEQTAFYEASRMLKKWGLKPDKNTVRLHMEYYQTACPHRSMKLHVGKDPTKTSITQADIEKLKEYFIKQIKMYYEGKTPVPTVVNQKAKTKPVKQSSTSGWNVNNYGTYYKSESATFKCTARQGIVTRYTGPFTTCPQAGVLYYGQSVTYDTVCKQDGYVWISWTTNGGQDVWMPVRTWDKNTDIMGQLWGDIY</sequence>
<keyword evidence="6" id="KW-0081">Bacteriolytic enzyme</keyword>
<comment type="similarity">
    <text evidence="3">Belongs to the N-acetylmuramoyl-L-alanine amidase 2 family.</text>
</comment>
<evidence type="ECO:0000259" key="15">
    <source>
        <dbReference type="PROSITE" id="PS50911"/>
    </source>
</evidence>
<feature type="region of interest" description="Disordered" evidence="14">
    <location>
        <begin position="148"/>
        <end position="169"/>
    </location>
</feature>
<dbReference type="Pfam" id="PF05257">
    <property type="entry name" value="CHAP"/>
    <property type="match status" value="1"/>
</dbReference>
<dbReference type="SUPFAM" id="SSF55846">
    <property type="entry name" value="N-acetylmuramoyl-L-alanine amidase-like"/>
    <property type="match status" value="1"/>
</dbReference>
<dbReference type="MEROPS" id="C51.001"/>
<keyword evidence="8" id="KW-0479">Metal-binding</keyword>
<evidence type="ECO:0000256" key="13">
    <source>
        <dbReference type="ARBA" id="ARBA00047204"/>
    </source>
</evidence>
<feature type="domain" description="SH3b" evidence="16">
    <location>
        <begin position="385"/>
        <end position="455"/>
    </location>
</feature>
<dbReference type="GO" id="GO:0042742">
    <property type="term" value="P:defense response to bacterium"/>
    <property type="evidence" value="ECO:0007669"/>
    <property type="project" value="UniProtKB-KW"/>
</dbReference>
<dbReference type="GO" id="GO:0009253">
    <property type="term" value="P:peptidoglycan catabolic process"/>
    <property type="evidence" value="ECO:0007669"/>
    <property type="project" value="InterPro"/>
</dbReference>
<evidence type="ECO:0000256" key="14">
    <source>
        <dbReference type="SAM" id="MobiDB-lite"/>
    </source>
</evidence>
<dbReference type="Pfam" id="PF08460">
    <property type="entry name" value="SH3_5"/>
    <property type="match status" value="1"/>
</dbReference>
<comment type="cofactor">
    <cofactor evidence="2">
        <name>Zn(2+)</name>
        <dbReference type="ChEBI" id="CHEBI:29105"/>
    </cofactor>
</comment>
<feature type="domain" description="Peptidase C51" evidence="15">
    <location>
        <begin position="4"/>
        <end position="141"/>
    </location>
</feature>
<dbReference type="RefSeq" id="YP_238716.1">
    <property type="nucleotide sequence ID" value="NC_007021.1"/>
</dbReference>
<evidence type="ECO:0000256" key="12">
    <source>
        <dbReference type="ARBA" id="ARBA00042615"/>
    </source>
</evidence>
<dbReference type="InterPro" id="IPR003646">
    <property type="entry name" value="SH3-like_bac-type"/>
</dbReference>
<dbReference type="PROSITE" id="PS51781">
    <property type="entry name" value="SH3B"/>
    <property type="match status" value="1"/>
</dbReference>
<dbReference type="Pfam" id="PF01510">
    <property type="entry name" value="Amidase_2"/>
    <property type="match status" value="1"/>
</dbReference>
<evidence type="ECO:0000256" key="4">
    <source>
        <dbReference type="ARBA" id="ARBA00011901"/>
    </source>
</evidence>
<keyword evidence="18" id="KW-1185">Reference proteome</keyword>
<organism evidence="17 18">
    <name type="scientific">Staphylococcus phage Twort (strain DSM 17442 / HER 48)</name>
    <name type="common">Bacteriophage Twort</name>
    <dbReference type="NCBI Taxonomy" id="2908167"/>
    <lineage>
        <taxon>Viruses</taxon>
        <taxon>Duplodnaviria</taxon>
        <taxon>Heunggongvirae</taxon>
        <taxon>Uroviricota</taxon>
        <taxon>Caudoviricetes</taxon>
        <taxon>Herelleviridae</taxon>
        <taxon>Twortvirinae</taxon>
        <taxon>Twortvirus</taxon>
        <taxon>Twortvirus twort</taxon>
    </lineage>
</organism>
<evidence type="ECO:0000256" key="3">
    <source>
        <dbReference type="ARBA" id="ARBA00007553"/>
    </source>
</evidence>
<evidence type="ECO:0000256" key="6">
    <source>
        <dbReference type="ARBA" id="ARBA00022638"/>
    </source>
</evidence>
<evidence type="ECO:0000256" key="9">
    <source>
        <dbReference type="ARBA" id="ARBA00022833"/>
    </source>
</evidence>
<dbReference type="GO" id="GO:0008745">
    <property type="term" value="F:N-acetylmuramoyl-L-alanine amidase activity"/>
    <property type="evidence" value="ECO:0007669"/>
    <property type="project" value="UniProtKB-EC"/>
</dbReference>
<evidence type="ECO:0000256" key="7">
    <source>
        <dbReference type="ARBA" id="ARBA00022670"/>
    </source>
</evidence>
<organismHost>
    <name type="scientific">Twortvirus twort</name>
    <dbReference type="NCBI Taxonomy" id="55510"/>
</organismHost>
<dbReference type="Gene3D" id="3.90.1720.10">
    <property type="entry name" value="endopeptidase domain like (from Nostoc punctiforme)"/>
    <property type="match status" value="1"/>
</dbReference>
<evidence type="ECO:0000259" key="16">
    <source>
        <dbReference type="PROSITE" id="PS51781"/>
    </source>
</evidence>
<dbReference type="InterPro" id="IPR007921">
    <property type="entry name" value="CHAP_dom"/>
</dbReference>
<evidence type="ECO:0000256" key="10">
    <source>
        <dbReference type="ARBA" id="ARBA00022837"/>
    </source>
</evidence>